<proteinExistence type="predicted"/>
<dbReference type="EMBL" id="HG319103">
    <property type="protein sequence ID" value="CEG05830.1"/>
    <property type="molecule type" value="Genomic_DNA"/>
</dbReference>
<sequence>MASSQAPDAEMEGAQPLYIPSTQYSTSYKSTYTIPDAGMLDDQDLVLLQHLNCSYFSSGRPPTLVALKQHAHSLVNLIRKLALTTNTRPVGHDGIHERSYKFEEHEAFDWLNDLDQPYENDDPAHHDPLWALHNTVQSESETGGIEHRCPLTRVEDSGPSSKEGDIRRPYMTHHDLVMHANECLEILDHEYSATGGLLSILPTGFEAPEDLKKAQVMSERQLEGARNCLLGQWLLNHQHLIGRMHELEISYANALDTLSGEALVPQQILAISGPDGVSGGREIVYPQDRFILVNAGDDVTSYIHRQLDVAEAQIEQKEKIWKASGAIGERIWNEERGGKVYAKGIVPIDIPSRFYRIKGKGHQSPLFVIPAADQHPGVSQTRIIENRPTVVSVVTPTWPERVSAIEARNRERLDQAAKLEVENRALLREKAELKDMVALKAAENRKMNEQLAWYEKHTEVVDA</sequence>
<protein>
    <submittedName>
        <fullName evidence="2">WGS project CBMI000000000 data, contig CS3069_c002096</fullName>
    </submittedName>
</protein>
<evidence type="ECO:0000313" key="2">
    <source>
        <dbReference type="EMBL" id="CEG04807.1"/>
    </source>
</evidence>
<gene>
    <name evidence="2" type="ORF">BN850_0076040</name>
</gene>
<organism evidence="2">
    <name type="scientific">Fusarium clavum</name>
    <dbReference type="NCBI Taxonomy" id="2594811"/>
    <lineage>
        <taxon>Eukaryota</taxon>
        <taxon>Fungi</taxon>
        <taxon>Dikarya</taxon>
        <taxon>Ascomycota</taxon>
        <taxon>Pezizomycotina</taxon>
        <taxon>Sordariomycetes</taxon>
        <taxon>Hypocreomycetidae</taxon>
        <taxon>Hypocreales</taxon>
        <taxon>Nectriaceae</taxon>
        <taxon>Fusarium</taxon>
        <taxon>Fusarium incarnatum-equiseti species complex</taxon>
    </lineage>
</organism>
<dbReference type="EMBL" id="CBMI010002094">
    <property type="protein sequence ID" value="CEG04807.1"/>
    <property type="molecule type" value="Genomic_DNA"/>
</dbReference>
<reference evidence="2" key="1">
    <citation type="submission" date="2013-05" db="EMBL/GenBank/DDBJ databases">
        <title>Draft genome sequences of six wheat associated Fusarium spp. isolates.</title>
        <authorList>
            <person name="Moolhuijzen P.M."/>
            <person name="Manners J.M."/>
            <person name="Wilcox S."/>
            <person name="Bellgard M.I."/>
            <person name="Gardiner D.M."/>
        </authorList>
    </citation>
    <scope>NUCLEOTIDE SEQUENCE</scope>
    <source>
        <strain evidence="2">CS3069</strain>
    </source>
</reference>
<accession>A0A090MIJ8</accession>
<evidence type="ECO:0000256" key="1">
    <source>
        <dbReference type="SAM" id="Coils"/>
    </source>
</evidence>
<feature type="coiled-coil region" evidence="1">
    <location>
        <begin position="409"/>
        <end position="436"/>
    </location>
</feature>
<keyword evidence="1" id="KW-0175">Coiled coil</keyword>
<name>A0A090MIJ8_9HYPO</name>
<dbReference type="AlphaFoldDB" id="A0A090MIJ8"/>